<dbReference type="GO" id="GO:0005774">
    <property type="term" value="C:vacuolar membrane"/>
    <property type="evidence" value="ECO:0007669"/>
    <property type="project" value="UniProtKB-SubCell"/>
</dbReference>
<dbReference type="GO" id="GO:0034517">
    <property type="term" value="P:ribophagy"/>
    <property type="evidence" value="ECO:0007669"/>
    <property type="project" value="TreeGrafter"/>
</dbReference>
<dbReference type="GeneID" id="28995032"/>
<dbReference type="STRING" id="763407.A0A163D361"/>
<dbReference type="InterPro" id="IPR040040">
    <property type="entry name" value="ATG11"/>
</dbReference>
<feature type="compositionally biased region" description="Basic residues" evidence="5">
    <location>
        <begin position="46"/>
        <end position="62"/>
    </location>
</feature>
<feature type="region of interest" description="Disordered" evidence="5">
    <location>
        <begin position="46"/>
        <end position="86"/>
    </location>
</feature>
<keyword evidence="2 4" id="KW-0072">Autophagy</keyword>
<dbReference type="AlphaFoldDB" id="A0A163D361"/>
<dbReference type="Pfam" id="PF10377">
    <property type="entry name" value="ATG11"/>
    <property type="match status" value="1"/>
</dbReference>
<keyword evidence="3" id="KW-0175">Coiled coil</keyword>
<organism evidence="7 8">
    <name type="scientific">Phycomyces blakesleeanus (strain ATCC 8743b / DSM 1359 / FGSC 10004 / NBRC 33097 / NRRL 1555)</name>
    <dbReference type="NCBI Taxonomy" id="763407"/>
    <lineage>
        <taxon>Eukaryota</taxon>
        <taxon>Fungi</taxon>
        <taxon>Fungi incertae sedis</taxon>
        <taxon>Mucoromycota</taxon>
        <taxon>Mucoromycotina</taxon>
        <taxon>Mucoromycetes</taxon>
        <taxon>Mucorales</taxon>
        <taxon>Phycomycetaceae</taxon>
        <taxon>Phycomyces</taxon>
    </lineage>
</organism>
<dbReference type="GO" id="GO:1903599">
    <property type="term" value="P:positive regulation of autophagy of mitochondrion"/>
    <property type="evidence" value="ECO:0007669"/>
    <property type="project" value="UniProtKB-UniRule"/>
</dbReference>
<dbReference type="GO" id="GO:0000045">
    <property type="term" value="P:autophagosome assembly"/>
    <property type="evidence" value="ECO:0007669"/>
    <property type="project" value="UniProtKB-UniRule"/>
</dbReference>
<dbReference type="Proteomes" id="UP000077315">
    <property type="component" value="Unassembled WGS sequence"/>
</dbReference>
<protein>
    <recommendedName>
        <fullName evidence="4">Autophagy-related protein 11</fullName>
    </recommendedName>
</protein>
<dbReference type="EMBL" id="KV440995">
    <property type="protein sequence ID" value="OAD68380.1"/>
    <property type="molecule type" value="Genomic_DNA"/>
</dbReference>
<dbReference type="OrthoDB" id="2289302at2759"/>
<keyword evidence="4" id="KW-0813">Transport</keyword>
<dbReference type="GO" id="GO:0060090">
    <property type="term" value="F:molecular adaptor activity"/>
    <property type="evidence" value="ECO:0007669"/>
    <property type="project" value="TreeGrafter"/>
</dbReference>
<evidence type="ECO:0000313" key="8">
    <source>
        <dbReference type="Proteomes" id="UP000077315"/>
    </source>
</evidence>
<evidence type="ECO:0000256" key="5">
    <source>
        <dbReference type="SAM" id="MobiDB-lite"/>
    </source>
</evidence>
<proteinExistence type="inferred from homology"/>
<keyword evidence="4" id="KW-0472">Membrane</keyword>
<evidence type="ECO:0000256" key="3">
    <source>
        <dbReference type="ARBA" id="ARBA00023054"/>
    </source>
</evidence>
<evidence type="ECO:0000313" key="7">
    <source>
        <dbReference type="EMBL" id="OAD68380.1"/>
    </source>
</evidence>
<comment type="subunit">
    <text evidence="4">Homodimer.</text>
</comment>
<dbReference type="RefSeq" id="XP_018286420.1">
    <property type="nucleotide sequence ID" value="XM_018434126.1"/>
</dbReference>
<dbReference type="GO" id="GO:0015031">
    <property type="term" value="P:protein transport"/>
    <property type="evidence" value="ECO:0007669"/>
    <property type="project" value="UniProtKB-KW"/>
</dbReference>
<dbReference type="GO" id="GO:0034045">
    <property type="term" value="C:phagophore assembly site membrane"/>
    <property type="evidence" value="ECO:0007669"/>
    <property type="project" value="UniProtKB-SubCell"/>
</dbReference>
<dbReference type="InParanoid" id="A0A163D361"/>
<dbReference type="GO" id="GO:0000422">
    <property type="term" value="P:autophagy of mitochondrion"/>
    <property type="evidence" value="ECO:0007669"/>
    <property type="project" value="TreeGrafter"/>
</dbReference>
<evidence type="ECO:0000256" key="4">
    <source>
        <dbReference type="RuleBase" id="RU367075"/>
    </source>
</evidence>
<accession>A0A163D361</accession>
<gene>
    <name evidence="7" type="ORF">PHYBLDRAFT_160155</name>
</gene>
<dbReference type="PANTHER" id="PTHR13222:SF1">
    <property type="entry name" value="RB1-INDUCIBLE COILED-COIL PROTEIN 1"/>
    <property type="match status" value="1"/>
</dbReference>
<dbReference type="VEuPathDB" id="FungiDB:PHYBLDRAFT_160155"/>
<comment type="function">
    <text evidence="4">Involved in cytoplasm to vacuole transport (Cvt), pexophagy, mitophagy and nucleophagy. Recruits mitochondria for their selective degradation via autophagy (mitophagy) during starvation. Works as scaffold proteins that recruit ATG proteins to the pre-autophagosome (PAS), the site of vesicle/autophagosome formation. Required for the Cvt vesicles completion.</text>
</comment>
<sequence>MATREWIVARITSITECSVDPKDPSTNPFGLAHGLKFYQIEVEHWRSHHKSSKAPKNRHHDKHTKDTDLSTSETLSRRYGTLSQSSNPQDIGLASLSLDNSQINTNLSSSMNLTIPSRPTRPVFPVSHSSSNIVHSYAHQNSPLLASNVRRWSGGNIIPPLSDHDST</sequence>
<keyword evidence="4" id="KW-0926">Vacuole</keyword>
<comment type="subcellular location">
    <subcellularLocation>
        <location evidence="4">Preautophagosomal structure membrane</location>
        <topology evidence="4">Peripheral membrane protein</topology>
    </subcellularLocation>
    <subcellularLocation>
        <location evidence="4">Vacuole membrane</location>
        <topology evidence="4">Peripheral membrane protein</topology>
    </subcellularLocation>
    <text evidence="4">During pexophagy, accumulates in the vacuolar membrane region, where the peroxisomes contact the vacuole.</text>
</comment>
<dbReference type="GO" id="GO:0019901">
    <property type="term" value="F:protein kinase binding"/>
    <property type="evidence" value="ECO:0007669"/>
    <property type="project" value="TreeGrafter"/>
</dbReference>
<name>A0A163D361_PHYB8</name>
<evidence type="ECO:0000256" key="2">
    <source>
        <dbReference type="ARBA" id="ARBA00023006"/>
    </source>
</evidence>
<comment type="similarity">
    <text evidence="1 4">Belongs to the ATG11 family.</text>
</comment>
<evidence type="ECO:0000259" key="6">
    <source>
        <dbReference type="Pfam" id="PF10377"/>
    </source>
</evidence>
<reference evidence="8" key="1">
    <citation type="submission" date="2015-06" db="EMBL/GenBank/DDBJ databases">
        <title>Expansion of signal transduction pathways in fungi by whole-genome duplication.</title>
        <authorList>
            <consortium name="DOE Joint Genome Institute"/>
            <person name="Corrochano L.M."/>
            <person name="Kuo A."/>
            <person name="Marcet-Houben M."/>
            <person name="Polaino S."/>
            <person name="Salamov A."/>
            <person name="Villalobos J.M."/>
            <person name="Alvarez M.I."/>
            <person name="Avalos J."/>
            <person name="Benito E.P."/>
            <person name="Benoit I."/>
            <person name="Burger G."/>
            <person name="Camino L.P."/>
            <person name="Canovas D."/>
            <person name="Cerda-Olmedo E."/>
            <person name="Cheng J.-F."/>
            <person name="Dominguez A."/>
            <person name="Elias M."/>
            <person name="Eslava A.P."/>
            <person name="Glaser F."/>
            <person name="Grimwood J."/>
            <person name="Gutierrez G."/>
            <person name="Heitman J."/>
            <person name="Henrissat B."/>
            <person name="Iturriaga E.A."/>
            <person name="Lang B.F."/>
            <person name="Lavin J.L."/>
            <person name="Lee S."/>
            <person name="Li W."/>
            <person name="Lindquist E."/>
            <person name="Lopez-Garcia S."/>
            <person name="Luque E.M."/>
            <person name="Marcos A.T."/>
            <person name="Martin J."/>
            <person name="McCluskey K."/>
            <person name="Medina H.R."/>
            <person name="Miralles-Duran A."/>
            <person name="Miyazaki A."/>
            <person name="Munoz-Torres E."/>
            <person name="Oguiza J.A."/>
            <person name="Ohm R."/>
            <person name="Olmedo M."/>
            <person name="Orejas M."/>
            <person name="Ortiz-Castellanos L."/>
            <person name="Pisabarro A.G."/>
            <person name="Rodriguez-Romero J."/>
            <person name="Ruiz-Herrera J."/>
            <person name="Ruiz-Vazquez R."/>
            <person name="Sanz C."/>
            <person name="Schackwitz W."/>
            <person name="Schmutz J."/>
            <person name="Shahriari M."/>
            <person name="Shelest E."/>
            <person name="Silva-Franco F."/>
            <person name="Soanes D."/>
            <person name="Syed K."/>
            <person name="Tagua V.G."/>
            <person name="Talbot N.J."/>
            <person name="Thon M."/>
            <person name="De vries R.P."/>
            <person name="Wiebenga A."/>
            <person name="Yadav J.S."/>
            <person name="Braun E.L."/>
            <person name="Baker S."/>
            <person name="Garre V."/>
            <person name="Horwitz B."/>
            <person name="Torres-Martinez S."/>
            <person name="Idnurm A."/>
            <person name="Herrera-Estrella A."/>
            <person name="Gabaldon T."/>
            <person name="Grigoriev I.V."/>
        </authorList>
    </citation>
    <scope>NUCLEOTIDE SEQUENCE [LARGE SCALE GENOMIC DNA]</scope>
    <source>
        <strain evidence="8">NRRL 1555(-)</strain>
    </source>
</reference>
<keyword evidence="4" id="KW-0653">Protein transport</keyword>
<feature type="domain" description="Autophagy-related protein 11 C-terminal" evidence="6">
    <location>
        <begin position="3"/>
        <end position="43"/>
    </location>
</feature>
<evidence type="ECO:0000256" key="1">
    <source>
        <dbReference type="ARBA" id="ARBA00009729"/>
    </source>
</evidence>
<keyword evidence="8" id="KW-1185">Reference proteome</keyword>
<dbReference type="GO" id="GO:0034727">
    <property type="term" value="P:piecemeal microautophagy of the nucleus"/>
    <property type="evidence" value="ECO:0007669"/>
    <property type="project" value="TreeGrafter"/>
</dbReference>
<dbReference type="PANTHER" id="PTHR13222">
    <property type="entry name" value="RB1-INDUCIBLE COILED-COIL"/>
    <property type="match status" value="1"/>
</dbReference>
<dbReference type="GO" id="GO:1990316">
    <property type="term" value="C:Atg1/ULK1 kinase complex"/>
    <property type="evidence" value="ECO:0007669"/>
    <property type="project" value="TreeGrafter"/>
</dbReference>
<dbReference type="GO" id="GO:0061709">
    <property type="term" value="P:reticulophagy"/>
    <property type="evidence" value="ECO:0007669"/>
    <property type="project" value="TreeGrafter"/>
</dbReference>
<dbReference type="InterPro" id="IPR019460">
    <property type="entry name" value="Atg11_C"/>
</dbReference>